<organism evidence="6 7">
    <name type="scientific">Vanilla planifolia</name>
    <name type="common">Vanilla</name>
    <dbReference type="NCBI Taxonomy" id="51239"/>
    <lineage>
        <taxon>Eukaryota</taxon>
        <taxon>Viridiplantae</taxon>
        <taxon>Streptophyta</taxon>
        <taxon>Embryophyta</taxon>
        <taxon>Tracheophyta</taxon>
        <taxon>Spermatophyta</taxon>
        <taxon>Magnoliopsida</taxon>
        <taxon>Liliopsida</taxon>
        <taxon>Asparagales</taxon>
        <taxon>Orchidaceae</taxon>
        <taxon>Vanilloideae</taxon>
        <taxon>Vanilleae</taxon>
        <taxon>Vanilla</taxon>
    </lineage>
</organism>
<dbReference type="GO" id="GO:0016042">
    <property type="term" value="P:lipid catabolic process"/>
    <property type="evidence" value="ECO:0007669"/>
    <property type="project" value="UniProtKB-KW"/>
</dbReference>
<dbReference type="OrthoDB" id="630895at2759"/>
<dbReference type="Pfam" id="PF00514">
    <property type="entry name" value="Arm"/>
    <property type="match status" value="1"/>
</dbReference>
<protein>
    <submittedName>
        <fullName evidence="6">Uncharacterized protein</fullName>
    </submittedName>
</protein>
<dbReference type="SMART" id="SM00369">
    <property type="entry name" value="LRR_TYP"/>
    <property type="match status" value="3"/>
</dbReference>
<keyword evidence="1" id="KW-0433">Leucine-rich repeat</keyword>
<dbReference type="InterPro" id="IPR011989">
    <property type="entry name" value="ARM-like"/>
</dbReference>
<dbReference type="SMART" id="SM00185">
    <property type="entry name" value="ARM"/>
    <property type="match status" value="3"/>
</dbReference>
<accession>A0A835UR07</accession>
<comment type="caution">
    <text evidence="6">The sequence shown here is derived from an EMBL/GenBank/DDBJ whole genome shotgun (WGS) entry which is preliminary data.</text>
</comment>
<dbReference type="PROSITE" id="PS50176">
    <property type="entry name" value="ARM_REPEAT"/>
    <property type="match status" value="1"/>
</dbReference>
<dbReference type="InterPro" id="IPR032675">
    <property type="entry name" value="LRR_dom_sf"/>
</dbReference>
<dbReference type="Proteomes" id="UP000639772">
    <property type="component" value="Unassembled WGS sequence"/>
</dbReference>
<evidence type="ECO:0000313" key="6">
    <source>
        <dbReference type="EMBL" id="KAG0472479.1"/>
    </source>
</evidence>
<reference evidence="6 7" key="1">
    <citation type="journal article" date="2020" name="Nat. Food">
        <title>A phased Vanilla planifolia genome enables genetic improvement of flavour and production.</title>
        <authorList>
            <person name="Hasing T."/>
            <person name="Tang H."/>
            <person name="Brym M."/>
            <person name="Khazi F."/>
            <person name="Huang T."/>
            <person name="Chambers A.H."/>
        </authorList>
    </citation>
    <scope>NUCLEOTIDE SEQUENCE [LARGE SCALE GENOMIC DNA]</scope>
    <source>
        <tissue evidence="6">Leaf</tissue>
    </source>
</reference>
<keyword evidence="4" id="KW-0442">Lipid degradation</keyword>
<evidence type="ECO:0000313" key="7">
    <source>
        <dbReference type="Proteomes" id="UP000639772"/>
    </source>
</evidence>
<dbReference type="AlphaFoldDB" id="A0A835UR07"/>
<evidence type="ECO:0000256" key="1">
    <source>
        <dbReference type="ARBA" id="ARBA00022614"/>
    </source>
</evidence>
<dbReference type="SUPFAM" id="SSF48371">
    <property type="entry name" value="ARM repeat"/>
    <property type="match status" value="1"/>
</dbReference>
<dbReference type="GO" id="GO:0006631">
    <property type="term" value="P:fatty acid metabolic process"/>
    <property type="evidence" value="ECO:0007669"/>
    <property type="project" value="TreeGrafter"/>
</dbReference>
<dbReference type="InterPro" id="IPR000225">
    <property type="entry name" value="Armadillo"/>
</dbReference>
<sequence>MWIGVLTRLLRSNFAPSSGVKDGLSGFTEHWNNVTILNIRGCGLSALPVELMKLSLLEKLYLDNNKLSQLPPELGDLKYLKVLRVDNNVLVSVPVELRQCVMLVELSLEHNKLVRPLLDFRAMSELQVLRLYGNPLEFLPEILPLNNLRHLSLANIRIEATENLRSVNVQIERIKAQIELILSLIFRFSSCHHPLLASALAKIMQDQNNRLATIKEENAVRQLISMISSDNHHVVKQACSALSSLASDVSLAMHVAQKMLKKDVLKSLKALCAHKNTEVQRLALLVVGNLAFCLENRRMLVQSESLRELLLRLTVAPEPRVNKAAARALAILGMSILLRS</sequence>
<dbReference type="InterPro" id="IPR001611">
    <property type="entry name" value="Leu-rich_rpt"/>
</dbReference>
<dbReference type="GO" id="GO:0016020">
    <property type="term" value="C:membrane"/>
    <property type="evidence" value="ECO:0007669"/>
    <property type="project" value="TreeGrafter"/>
</dbReference>
<name>A0A835UR07_VANPL</name>
<dbReference type="InterPro" id="IPR003591">
    <property type="entry name" value="Leu-rich_rpt_typical-subtyp"/>
</dbReference>
<evidence type="ECO:0000256" key="2">
    <source>
        <dbReference type="ARBA" id="ARBA00022737"/>
    </source>
</evidence>
<keyword evidence="4" id="KW-0443">Lipid metabolism</keyword>
<dbReference type="Pfam" id="PF13855">
    <property type="entry name" value="LRR_8"/>
    <property type="match status" value="1"/>
</dbReference>
<keyword evidence="3" id="KW-0378">Hydrolase</keyword>
<evidence type="ECO:0000256" key="5">
    <source>
        <dbReference type="PROSITE-ProRule" id="PRU00259"/>
    </source>
</evidence>
<dbReference type="SUPFAM" id="SSF52075">
    <property type="entry name" value="Outer arm dynein light chain 1"/>
    <property type="match status" value="1"/>
</dbReference>
<dbReference type="GO" id="GO:0004620">
    <property type="term" value="F:phospholipase activity"/>
    <property type="evidence" value="ECO:0007669"/>
    <property type="project" value="TreeGrafter"/>
</dbReference>
<proteinExistence type="predicted"/>
<dbReference type="PANTHER" id="PTHR24185">
    <property type="entry name" value="CALCIUM-INDEPENDENT PHOSPHOLIPASE A2-GAMMA"/>
    <property type="match status" value="1"/>
</dbReference>
<dbReference type="Gene3D" id="1.25.10.10">
    <property type="entry name" value="Leucine-rich Repeat Variant"/>
    <property type="match status" value="1"/>
</dbReference>
<dbReference type="EMBL" id="JADCNM010000008">
    <property type="protein sequence ID" value="KAG0472479.1"/>
    <property type="molecule type" value="Genomic_DNA"/>
</dbReference>
<dbReference type="PROSITE" id="PS51450">
    <property type="entry name" value="LRR"/>
    <property type="match status" value="1"/>
</dbReference>
<feature type="repeat" description="ARM" evidence="5">
    <location>
        <begin position="218"/>
        <end position="248"/>
    </location>
</feature>
<dbReference type="PANTHER" id="PTHR24185:SF1">
    <property type="entry name" value="CALCIUM-INDEPENDENT PHOSPHOLIPASE A2-GAMMA"/>
    <property type="match status" value="1"/>
</dbReference>
<evidence type="ECO:0000256" key="3">
    <source>
        <dbReference type="ARBA" id="ARBA00022801"/>
    </source>
</evidence>
<gene>
    <name evidence="6" type="ORF">HPP92_017025</name>
</gene>
<evidence type="ECO:0000256" key="4">
    <source>
        <dbReference type="ARBA" id="ARBA00022963"/>
    </source>
</evidence>
<dbReference type="InterPro" id="IPR016024">
    <property type="entry name" value="ARM-type_fold"/>
</dbReference>
<keyword evidence="2" id="KW-0677">Repeat</keyword>
<dbReference type="Gene3D" id="3.80.10.10">
    <property type="entry name" value="Ribonuclease Inhibitor"/>
    <property type="match status" value="1"/>
</dbReference>